<dbReference type="InterPro" id="IPR049916">
    <property type="entry name" value="WDR72-like"/>
</dbReference>
<evidence type="ECO:0000256" key="1">
    <source>
        <dbReference type="PROSITE-ProRule" id="PRU00221"/>
    </source>
</evidence>
<dbReference type="InterPro" id="IPR016024">
    <property type="entry name" value="ARM-type_fold"/>
</dbReference>
<dbReference type="Pfam" id="PF00400">
    <property type="entry name" value="WD40"/>
    <property type="match status" value="1"/>
</dbReference>
<dbReference type="InterPro" id="IPR001680">
    <property type="entry name" value="WD40_rpt"/>
</dbReference>
<dbReference type="EMBL" id="ML178824">
    <property type="protein sequence ID" value="TFL01764.1"/>
    <property type="molecule type" value="Genomic_DNA"/>
</dbReference>
<proteinExistence type="predicted"/>
<evidence type="ECO:0000313" key="3">
    <source>
        <dbReference type="EMBL" id="TFL01764.1"/>
    </source>
</evidence>
<protein>
    <submittedName>
        <fullName evidence="3">Uncharacterized protein</fullName>
    </submittedName>
</protein>
<accession>A0A5C3QTZ4</accession>
<dbReference type="InterPro" id="IPR011047">
    <property type="entry name" value="Quinoprotein_ADH-like_sf"/>
</dbReference>
<dbReference type="PANTHER" id="PTHR44099">
    <property type="entry name" value="RABCONNECTIN-3B, ISOFORM A"/>
    <property type="match status" value="1"/>
</dbReference>
<feature type="compositionally biased region" description="Basic and acidic residues" evidence="2">
    <location>
        <begin position="183"/>
        <end position="193"/>
    </location>
</feature>
<sequence length="1371" mass="149512">MNVASSSPFLVPLTFCEPGSSPVQLAFLNSEPSCLCESSSNESGERVVSSLAIGCNNGDLFLLSQRLTTNTTALSPAPSLHVESPPSSPRPNSRHSFNISRSGSPSSMFSQTPFHITSSTSRSRILSGLNKESVEAPKNYVDYDDEPGKLKDMLKGKPTSSKDRDASDTSSTHSSPGAQVKDSPPRRKREDARSLLSATNTPTMNHKSPLPSSGNSQPPPNSVAAAAATPSSEMRLFCHIVAPKSGGTITGLQAVDDIFIALHNNGQLVAFSSQDGRCLLKTHPQDSALRPPAGVFDHRGLANADRTYNRLESLVVGEFTLLFALAGLDGESQNSLVSEAGGASPGDWTRVSVYEYRRPHIDGLMNARAKLVGDWHVNSAIDNIWIGLPSEANTFSLFYIQHESSELICQNLLVSSKPVEFPSQQYHDAPAHHHHAPLSNPFKMMGGKGEEAHPVQEDPRALGKVALVEEVATGVAFPPMDRIHGLSFFVSSDGSMDGTVWSSSGFLSFQYLPSQRKGTSVCTSILRRIRKIQQSGPKVVTVLLKDRLERYEVGLSEDQQEGTVSHYCHTLKSSVPLKGASNYLQRSSCFSLQIGSASPHLDLIRLSEMKMSTLWRCTEANVKRVRRSALLPLDFDHILLGSGDGKLRKSSFASLIGSASPQPPPKSDSEHSLNGYIISLQKIENPRTKEDYVVGGADDGSIAIWSAKTCDLKARWVAFNTRLSTVLECSASEERFGPLRGCILCISTDGAIVVIAVDGFQYLYLIPGSASALQSVSIHADDLLLLYADNRARLWDLRAQEFRRSLSHSKYSELLAHGDWITLSTTTAPLPRDLSSLGTTHLPQYGSTLVVNLQNFIADGVRTAKGISTNKDHTRHVLLIRSHLKLMLSSLHTFHHNAEIDVIYRQSLKLTDCSSLVVVGTASLEHFSLYDSTCNSPWCISGNASAARLLAIVLTLRALYIFEDLSEHCAALISYYANTQALVSSPSYQPPSLVFFASRWFGTSSEVRTAAKVLVDGIISRLNDEEATLTIEQWQQALPSAQQSDARRDGSTAALALFLCGHVAVKRYAILSPSSLAEISQSINLYLQDEKSRHRVLALELTSSGFHIWQYYVDAMGMLRSLFSIGTSSRKESISTQNAPAQARVAILNIAANNTPLFITTVSLDILSPVSVEHRKAVLQVVAFMIRKRPMILLPSLPRLLEAVVKSLDPNSTGNRDAVLGTATEILGHVVETFPSVDFHMNTQKLAVGTSEGATVMYDLKSATRLYVLEGHKERVSGCSFSPDGRRLVTASSIEGMALVWKVGSSFSSFFYPGAPPRQGHDGDSPFKTFPFIVVDEESPKAESLESIHFEWPTERSVRLRIRQSTLTFST</sequence>
<reference evidence="3 4" key="1">
    <citation type="journal article" date="2019" name="Nat. Ecol. Evol.">
        <title>Megaphylogeny resolves global patterns of mushroom evolution.</title>
        <authorList>
            <person name="Varga T."/>
            <person name="Krizsan K."/>
            <person name="Foldi C."/>
            <person name="Dima B."/>
            <person name="Sanchez-Garcia M."/>
            <person name="Sanchez-Ramirez S."/>
            <person name="Szollosi G.J."/>
            <person name="Szarkandi J.G."/>
            <person name="Papp V."/>
            <person name="Albert L."/>
            <person name="Andreopoulos W."/>
            <person name="Angelini C."/>
            <person name="Antonin V."/>
            <person name="Barry K.W."/>
            <person name="Bougher N.L."/>
            <person name="Buchanan P."/>
            <person name="Buyck B."/>
            <person name="Bense V."/>
            <person name="Catcheside P."/>
            <person name="Chovatia M."/>
            <person name="Cooper J."/>
            <person name="Damon W."/>
            <person name="Desjardin D."/>
            <person name="Finy P."/>
            <person name="Geml J."/>
            <person name="Haridas S."/>
            <person name="Hughes K."/>
            <person name="Justo A."/>
            <person name="Karasinski D."/>
            <person name="Kautmanova I."/>
            <person name="Kiss B."/>
            <person name="Kocsube S."/>
            <person name="Kotiranta H."/>
            <person name="LaButti K.M."/>
            <person name="Lechner B.E."/>
            <person name="Liimatainen K."/>
            <person name="Lipzen A."/>
            <person name="Lukacs Z."/>
            <person name="Mihaltcheva S."/>
            <person name="Morgado L.N."/>
            <person name="Niskanen T."/>
            <person name="Noordeloos M.E."/>
            <person name="Ohm R.A."/>
            <person name="Ortiz-Santana B."/>
            <person name="Ovrebo C."/>
            <person name="Racz N."/>
            <person name="Riley R."/>
            <person name="Savchenko A."/>
            <person name="Shiryaev A."/>
            <person name="Soop K."/>
            <person name="Spirin V."/>
            <person name="Szebenyi C."/>
            <person name="Tomsovsky M."/>
            <person name="Tulloss R.E."/>
            <person name="Uehling J."/>
            <person name="Grigoriev I.V."/>
            <person name="Vagvolgyi C."/>
            <person name="Papp T."/>
            <person name="Martin F.M."/>
            <person name="Miettinen O."/>
            <person name="Hibbett D.S."/>
            <person name="Nagy L.G."/>
        </authorList>
    </citation>
    <scope>NUCLEOTIDE SEQUENCE [LARGE SCALE GENOMIC DNA]</scope>
    <source>
        <strain evidence="3 4">CBS 309.79</strain>
    </source>
</reference>
<feature type="region of interest" description="Disordered" evidence="2">
    <location>
        <begin position="74"/>
        <end position="124"/>
    </location>
</feature>
<dbReference type="InterPro" id="IPR015943">
    <property type="entry name" value="WD40/YVTN_repeat-like_dom_sf"/>
</dbReference>
<feature type="compositionally biased region" description="Polar residues" evidence="2">
    <location>
        <begin position="196"/>
        <end position="206"/>
    </location>
</feature>
<feature type="compositionally biased region" description="Basic and acidic residues" evidence="2">
    <location>
        <begin position="146"/>
        <end position="167"/>
    </location>
</feature>
<evidence type="ECO:0000256" key="2">
    <source>
        <dbReference type="SAM" id="MobiDB-lite"/>
    </source>
</evidence>
<feature type="repeat" description="WD" evidence="1">
    <location>
        <begin position="1269"/>
        <end position="1303"/>
    </location>
</feature>
<feature type="region of interest" description="Disordered" evidence="2">
    <location>
        <begin position="138"/>
        <end position="228"/>
    </location>
</feature>
<dbReference type="GO" id="GO:0005737">
    <property type="term" value="C:cytoplasm"/>
    <property type="evidence" value="ECO:0007669"/>
    <property type="project" value="TreeGrafter"/>
</dbReference>
<dbReference type="OrthoDB" id="338622at2759"/>
<evidence type="ECO:0000313" key="4">
    <source>
        <dbReference type="Proteomes" id="UP000305067"/>
    </source>
</evidence>
<gene>
    <name evidence="3" type="ORF">BDV98DRAFT_68510</name>
</gene>
<feature type="compositionally biased region" description="Polar residues" evidence="2">
    <location>
        <begin position="168"/>
        <end position="177"/>
    </location>
</feature>
<dbReference type="SMART" id="SM00320">
    <property type="entry name" value="WD40"/>
    <property type="match status" value="4"/>
</dbReference>
<keyword evidence="4" id="KW-1185">Reference proteome</keyword>
<feature type="compositionally biased region" description="Polar residues" evidence="2">
    <location>
        <begin position="95"/>
        <end position="115"/>
    </location>
</feature>
<dbReference type="SUPFAM" id="SSF50998">
    <property type="entry name" value="Quinoprotein alcohol dehydrogenase-like"/>
    <property type="match status" value="1"/>
</dbReference>
<dbReference type="Proteomes" id="UP000305067">
    <property type="component" value="Unassembled WGS sequence"/>
</dbReference>
<keyword evidence="1" id="KW-0853">WD repeat</keyword>
<dbReference type="SUPFAM" id="SSF48371">
    <property type="entry name" value="ARM repeat"/>
    <property type="match status" value="1"/>
</dbReference>
<name>A0A5C3QTZ4_9AGAR</name>
<dbReference type="PANTHER" id="PTHR44099:SF4">
    <property type="entry name" value="RABCONNECTIN-3B, ISOFORM A"/>
    <property type="match status" value="1"/>
</dbReference>
<dbReference type="Gene3D" id="2.130.10.10">
    <property type="entry name" value="YVTN repeat-like/Quinoprotein amine dehydrogenase"/>
    <property type="match status" value="2"/>
</dbReference>
<organism evidence="3 4">
    <name type="scientific">Pterulicium gracile</name>
    <dbReference type="NCBI Taxonomy" id="1884261"/>
    <lineage>
        <taxon>Eukaryota</taxon>
        <taxon>Fungi</taxon>
        <taxon>Dikarya</taxon>
        <taxon>Basidiomycota</taxon>
        <taxon>Agaricomycotina</taxon>
        <taxon>Agaricomycetes</taxon>
        <taxon>Agaricomycetidae</taxon>
        <taxon>Agaricales</taxon>
        <taxon>Pleurotineae</taxon>
        <taxon>Pterulaceae</taxon>
        <taxon>Pterulicium</taxon>
    </lineage>
</organism>
<dbReference type="PROSITE" id="PS50082">
    <property type="entry name" value="WD_REPEATS_2"/>
    <property type="match status" value="1"/>
</dbReference>
<dbReference type="STRING" id="1884261.A0A5C3QTZ4"/>